<sequence length="205" mass="22711">MNESGRVEAFSDGVFAIAITLLILEIKVPEVGENGDLWRALGAQWPSYAAYVVSFLVIGIMWINHHQLFSYVKRVDRTLMFLNLLVLMVVAAVPWPTAMLAAYLREDRTSHVAAAVYSLVMVVMAYTFQALWWHLTRTGHLFDERVDAPAARATRVRFALGSLAYPVTVGLAFVSAPLTLAAHALIALYYGYNQLPVPTREPAGS</sequence>
<evidence type="ECO:0000256" key="8">
    <source>
        <dbReference type="ARBA" id="ARBA00022989"/>
    </source>
</evidence>
<keyword evidence="4" id="KW-0633">Potassium transport</keyword>
<feature type="transmembrane region" description="Helical" evidence="13">
    <location>
        <begin position="81"/>
        <end position="103"/>
    </location>
</feature>
<evidence type="ECO:0000256" key="13">
    <source>
        <dbReference type="SAM" id="Phobius"/>
    </source>
</evidence>
<dbReference type="Proteomes" id="UP000608955">
    <property type="component" value="Unassembled WGS sequence"/>
</dbReference>
<keyword evidence="15" id="KW-1185">Reference proteome</keyword>
<evidence type="ECO:0000256" key="1">
    <source>
        <dbReference type="ARBA" id="ARBA00004141"/>
    </source>
</evidence>
<keyword evidence="5 13" id="KW-0812">Transmembrane</keyword>
<dbReference type="AlphaFoldDB" id="A0A918Y5P8"/>
<accession>A0A918Y5P8</accession>
<evidence type="ECO:0000256" key="11">
    <source>
        <dbReference type="ARBA" id="ARBA00023303"/>
    </source>
</evidence>
<evidence type="ECO:0000256" key="10">
    <source>
        <dbReference type="ARBA" id="ARBA00023136"/>
    </source>
</evidence>
<evidence type="ECO:0000256" key="9">
    <source>
        <dbReference type="ARBA" id="ARBA00023065"/>
    </source>
</evidence>
<dbReference type="PANTHER" id="PTHR31462">
    <property type="entry name" value="ENDOSOMAL/LYSOSOMAL POTASSIUM CHANNEL TMEM175"/>
    <property type="match status" value="1"/>
</dbReference>
<protein>
    <recommendedName>
        <fullName evidence="16">Integral membrane protein</fullName>
    </recommendedName>
</protein>
<dbReference type="GO" id="GO:0005267">
    <property type="term" value="F:potassium channel activity"/>
    <property type="evidence" value="ECO:0007669"/>
    <property type="project" value="UniProtKB-KW"/>
</dbReference>
<proteinExistence type="inferred from homology"/>
<dbReference type="InterPro" id="IPR010617">
    <property type="entry name" value="TMEM175-like"/>
</dbReference>
<keyword evidence="6" id="KW-0631">Potassium channel</keyword>
<dbReference type="EMBL" id="BMVF01000009">
    <property type="protein sequence ID" value="GHD90826.1"/>
    <property type="molecule type" value="Genomic_DNA"/>
</dbReference>
<dbReference type="PANTHER" id="PTHR31462:SF5">
    <property type="entry name" value="ENDOSOMAL_LYSOSOMAL PROTON CHANNEL TMEM175"/>
    <property type="match status" value="1"/>
</dbReference>
<evidence type="ECO:0000313" key="14">
    <source>
        <dbReference type="EMBL" id="GHD90826.1"/>
    </source>
</evidence>
<organism evidence="14 15">
    <name type="scientific">Streptomyces naganishii JCM 4654</name>
    <dbReference type="NCBI Taxonomy" id="1306179"/>
    <lineage>
        <taxon>Bacteria</taxon>
        <taxon>Bacillati</taxon>
        <taxon>Actinomycetota</taxon>
        <taxon>Actinomycetes</taxon>
        <taxon>Kitasatosporales</taxon>
        <taxon>Streptomycetaceae</taxon>
        <taxon>Streptomyces</taxon>
    </lineage>
</organism>
<reference evidence="14" key="2">
    <citation type="submission" date="2020-09" db="EMBL/GenBank/DDBJ databases">
        <authorList>
            <person name="Sun Q."/>
            <person name="Ohkuma M."/>
        </authorList>
    </citation>
    <scope>NUCLEOTIDE SEQUENCE</scope>
    <source>
        <strain evidence="14">JCM 4654</strain>
    </source>
</reference>
<keyword evidence="9" id="KW-0406">Ion transport</keyword>
<feature type="transmembrane region" description="Helical" evidence="13">
    <location>
        <begin position="115"/>
        <end position="135"/>
    </location>
</feature>
<evidence type="ECO:0008006" key="16">
    <source>
        <dbReference type="Google" id="ProtNLM"/>
    </source>
</evidence>
<keyword evidence="7" id="KW-0630">Potassium</keyword>
<evidence type="ECO:0000256" key="7">
    <source>
        <dbReference type="ARBA" id="ARBA00022958"/>
    </source>
</evidence>
<gene>
    <name evidence="14" type="ORF">GCM10010508_36950</name>
</gene>
<comment type="similarity">
    <text evidence="2">Belongs to the TMEM175 family.</text>
</comment>
<comment type="catalytic activity">
    <reaction evidence="12">
        <text>K(+)(in) = K(+)(out)</text>
        <dbReference type="Rhea" id="RHEA:29463"/>
        <dbReference type="ChEBI" id="CHEBI:29103"/>
    </reaction>
</comment>
<keyword evidence="3" id="KW-0813">Transport</keyword>
<evidence type="ECO:0000256" key="12">
    <source>
        <dbReference type="ARBA" id="ARBA00034430"/>
    </source>
</evidence>
<evidence type="ECO:0000256" key="4">
    <source>
        <dbReference type="ARBA" id="ARBA00022538"/>
    </source>
</evidence>
<name>A0A918Y5P8_9ACTN</name>
<keyword evidence="10 13" id="KW-0472">Membrane</keyword>
<keyword evidence="8 13" id="KW-1133">Transmembrane helix</keyword>
<dbReference type="Pfam" id="PF06736">
    <property type="entry name" value="TMEM175"/>
    <property type="match status" value="1"/>
</dbReference>
<feature type="transmembrane region" description="Helical" evidence="13">
    <location>
        <begin position="163"/>
        <end position="192"/>
    </location>
</feature>
<dbReference type="GO" id="GO:0016020">
    <property type="term" value="C:membrane"/>
    <property type="evidence" value="ECO:0007669"/>
    <property type="project" value="UniProtKB-SubCell"/>
</dbReference>
<comment type="subcellular location">
    <subcellularLocation>
        <location evidence="1">Membrane</location>
        <topology evidence="1">Multi-pass membrane protein</topology>
    </subcellularLocation>
</comment>
<feature type="transmembrane region" description="Helical" evidence="13">
    <location>
        <begin position="48"/>
        <end position="69"/>
    </location>
</feature>
<evidence type="ECO:0000256" key="5">
    <source>
        <dbReference type="ARBA" id="ARBA00022692"/>
    </source>
</evidence>
<dbReference type="GO" id="GO:0015252">
    <property type="term" value="F:proton channel activity"/>
    <property type="evidence" value="ECO:0007669"/>
    <property type="project" value="InterPro"/>
</dbReference>
<reference evidence="14" key="1">
    <citation type="journal article" date="2014" name="Int. J. Syst. Evol. Microbiol.">
        <title>Complete genome sequence of Corynebacterium casei LMG S-19264T (=DSM 44701T), isolated from a smear-ripened cheese.</title>
        <authorList>
            <consortium name="US DOE Joint Genome Institute (JGI-PGF)"/>
            <person name="Walter F."/>
            <person name="Albersmeier A."/>
            <person name="Kalinowski J."/>
            <person name="Ruckert C."/>
        </authorList>
    </citation>
    <scope>NUCLEOTIDE SEQUENCE</scope>
    <source>
        <strain evidence="14">JCM 4654</strain>
    </source>
</reference>
<evidence type="ECO:0000313" key="15">
    <source>
        <dbReference type="Proteomes" id="UP000608955"/>
    </source>
</evidence>
<evidence type="ECO:0000256" key="3">
    <source>
        <dbReference type="ARBA" id="ARBA00022448"/>
    </source>
</evidence>
<evidence type="ECO:0000256" key="6">
    <source>
        <dbReference type="ARBA" id="ARBA00022826"/>
    </source>
</evidence>
<feature type="transmembrane region" description="Helical" evidence="13">
    <location>
        <begin position="9"/>
        <end position="28"/>
    </location>
</feature>
<comment type="caution">
    <text evidence="14">The sequence shown here is derived from an EMBL/GenBank/DDBJ whole genome shotgun (WGS) entry which is preliminary data.</text>
</comment>
<evidence type="ECO:0000256" key="2">
    <source>
        <dbReference type="ARBA" id="ARBA00006920"/>
    </source>
</evidence>
<dbReference type="RefSeq" id="WP_190178952.1">
    <property type="nucleotide sequence ID" value="NZ_BMVF01000009.1"/>
</dbReference>
<keyword evidence="11" id="KW-0407">Ion channel</keyword>